<accession>A0A5B9M6V8</accession>
<keyword evidence="2" id="KW-1185">Reference proteome</keyword>
<protein>
    <submittedName>
        <fullName evidence="1">Uncharacterized protein</fullName>
    </submittedName>
</protein>
<dbReference type="SUPFAM" id="SSF64288">
    <property type="entry name" value="Chorismate lyase-like"/>
    <property type="match status" value="1"/>
</dbReference>
<dbReference type="Proteomes" id="UP000321353">
    <property type="component" value="Chromosome"/>
</dbReference>
<gene>
    <name evidence="1" type="ORF">Mal15_09610</name>
</gene>
<name>A0A5B9M6V8_9BACT</name>
<dbReference type="Gene3D" id="3.40.1410.10">
    <property type="entry name" value="Chorismate lyase-like"/>
    <property type="match status" value="1"/>
</dbReference>
<dbReference type="KEGG" id="smam:Mal15_09610"/>
<organism evidence="1 2">
    <name type="scientific">Stieleria maiorica</name>
    <dbReference type="NCBI Taxonomy" id="2795974"/>
    <lineage>
        <taxon>Bacteria</taxon>
        <taxon>Pseudomonadati</taxon>
        <taxon>Planctomycetota</taxon>
        <taxon>Planctomycetia</taxon>
        <taxon>Pirellulales</taxon>
        <taxon>Pirellulaceae</taxon>
        <taxon>Stieleria</taxon>
    </lineage>
</organism>
<proteinExistence type="predicted"/>
<reference evidence="1 2" key="1">
    <citation type="submission" date="2019-02" db="EMBL/GenBank/DDBJ databases">
        <title>Planctomycetal bacteria perform biofilm scaping via a novel small molecule.</title>
        <authorList>
            <person name="Jeske O."/>
            <person name="Boedeker C."/>
            <person name="Wiegand S."/>
            <person name="Breitling P."/>
            <person name="Kallscheuer N."/>
            <person name="Jogler M."/>
            <person name="Rohde M."/>
            <person name="Petersen J."/>
            <person name="Medema M.H."/>
            <person name="Surup F."/>
            <person name="Jogler C."/>
        </authorList>
    </citation>
    <scope>NUCLEOTIDE SEQUENCE [LARGE SCALE GENOMIC DNA]</scope>
    <source>
        <strain evidence="1 2">Mal15</strain>
    </source>
</reference>
<dbReference type="AlphaFoldDB" id="A0A5B9M6V8"/>
<dbReference type="EMBL" id="CP036264">
    <property type="protein sequence ID" value="QEF96931.1"/>
    <property type="molecule type" value="Genomic_DNA"/>
</dbReference>
<evidence type="ECO:0000313" key="2">
    <source>
        <dbReference type="Proteomes" id="UP000321353"/>
    </source>
</evidence>
<sequence length="188" mass="21084">MVAGLSKDDADVKIETLLAEFYDPETGFAQWGQCSSTLRMPSPYDELLNHHSHMTVTVESHHGEKVDVVVHRNHRHADDHGDWYVREITLKTQTSGKVVQYGIVRLNVSALAPEVWKRIESQQTPLGRVLIEHNVLREVQLCELWEIQAGPALASLLHAEPGDTVYGRTALIYCDGEPAIELLEVVAK</sequence>
<evidence type="ECO:0000313" key="1">
    <source>
        <dbReference type="EMBL" id="QEF96931.1"/>
    </source>
</evidence>
<dbReference type="InterPro" id="IPR028978">
    <property type="entry name" value="Chorismate_lyase_/UTRA_dom_sf"/>
</dbReference>
<dbReference type="RefSeq" id="WP_147866674.1">
    <property type="nucleotide sequence ID" value="NZ_CP036264.1"/>
</dbReference>